<dbReference type="EMBL" id="DAAQXC010000011">
    <property type="protein sequence ID" value="HAE1228696.1"/>
    <property type="molecule type" value="Genomic_DNA"/>
</dbReference>
<proteinExistence type="predicted"/>
<organism evidence="1">
    <name type="scientific">Salmonella enterica I</name>
    <dbReference type="NCBI Taxonomy" id="59201"/>
    <lineage>
        <taxon>Bacteria</taxon>
        <taxon>Pseudomonadati</taxon>
        <taxon>Pseudomonadota</taxon>
        <taxon>Gammaproteobacteria</taxon>
        <taxon>Enterobacterales</taxon>
        <taxon>Enterobacteriaceae</taxon>
        <taxon>Salmonella</taxon>
    </lineage>
</organism>
<name>A0A3U2QCT2_SALET</name>
<comment type="caution">
    <text evidence="1">The sequence shown here is derived from an EMBL/GenBank/DDBJ whole genome shotgun (WGS) entry which is preliminary data.</text>
</comment>
<dbReference type="AlphaFoldDB" id="A0A3U2QCT2"/>
<reference evidence="1" key="1">
    <citation type="journal article" date="2018" name="Genome Biol.">
        <title>SKESA: strategic k-mer extension for scrupulous assemblies.</title>
        <authorList>
            <person name="Souvorov A."/>
            <person name="Agarwala R."/>
            <person name="Lipman D.J."/>
        </authorList>
    </citation>
    <scope>NUCLEOTIDE SEQUENCE</scope>
    <source>
        <strain evidence="1">Salmonella enterica</strain>
    </source>
</reference>
<evidence type="ECO:0000313" key="1">
    <source>
        <dbReference type="EMBL" id="HAE1228696.1"/>
    </source>
</evidence>
<protein>
    <submittedName>
        <fullName evidence="1">Uncharacterized protein</fullName>
    </submittedName>
</protein>
<sequence length="86" mass="10307">MINDIKNDLPQNRLVYKNRLICSQPFMRVISRLTNVYFIEINILERLNPLSETMFHKLQIYIISFNFQRVATAPHPKSLHLKKSHR</sequence>
<reference evidence="1" key="2">
    <citation type="submission" date="2019-10" db="EMBL/GenBank/DDBJ databases">
        <authorList>
            <consortium name="NCBI Pathogen Detection Project"/>
        </authorList>
    </citation>
    <scope>NUCLEOTIDE SEQUENCE</scope>
    <source>
        <strain evidence="1">Salmonella enterica</strain>
    </source>
</reference>
<accession>A0A3U2QCT2</accession>
<gene>
    <name evidence="1" type="ORF">G2927_15100</name>
</gene>